<comment type="catalytic activity">
    <reaction evidence="16">
        <text>L-lysyl-L-lysine(out) = L-lysyl-L-lysine(in)</text>
        <dbReference type="Rhea" id="RHEA:79403"/>
        <dbReference type="ChEBI" id="CHEBI:229956"/>
    </reaction>
</comment>
<feature type="transmembrane region" description="Helical" evidence="25">
    <location>
        <begin position="249"/>
        <end position="276"/>
    </location>
</feature>
<dbReference type="InterPro" id="IPR052187">
    <property type="entry name" value="MFSD1"/>
</dbReference>
<dbReference type="KEGG" id="tet:TTHERM_00144989"/>
<comment type="catalytic activity">
    <reaction evidence="11">
        <text>L-alpha-aminoacyl-L-histidine(out) = L-alpha-aminoacyl-L-histidine(in)</text>
        <dbReference type="Rhea" id="RHEA:79375"/>
        <dbReference type="ChEBI" id="CHEBI:229967"/>
    </reaction>
</comment>
<keyword evidence="3" id="KW-0813">Transport</keyword>
<dbReference type="PANTHER" id="PTHR23512">
    <property type="entry name" value="MAJOR FACILITATOR SUPERFAMILY DOMAIN-CONTAINING PROTEIN 1"/>
    <property type="match status" value="1"/>
</dbReference>
<comment type="catalytic activity">
    <reaction evidence="9">
        <text>L-histidyl-glycine(out) = L-histidyl-glycine(in)</text>
        <dbReference type="Rhea" id="RHEA:79395"/>
        <dbReference type="ChEBI" id="CHEBI:229957"/>
    </reaction>
</comment>
<comment type="catalytic activity">
    <reaction evidence="8">
        <text>L-lysyl-L-alanine(out) = L-lysyl-L-alanine(in)</text>
        <dbReference type="Rhea" id="RHEA:79399"/>
        <dbReference type="ChEBI" id="CHEBI:229954"/>
    </reaction>
</comment>
<evidence type="ECO:0000256" key="17">
    <source>
        <dbReference type="ARBA" id="ARBA00044903"/>
    </source>
</evidence>
<dbReference type="InterPro" id="IPR011701">
    <property type="entry name" value="MFS"/>
</dbReference>
<evidence type="ECO:0000256" key="9">
    <source>
        <dbReference type="ARBA" id="ARBA00044878"/>
    </source>
</evidence>
<comment type="similarity">
    <text evidence="2">Belongs to the major facilitator superfamily.</text>
</comment>
<dbReference type="GO" id="GO:0022857">
    <property type="term" value="F:transmembrane transporter activity"/>
    <property type="evidence" value="ECO:0007669"/>
    <property type="project" value="InterPro"/>
</dbReference>
<evidence type="ECO:0000313" key="26">
    <source>
        <dbReference type="EMBL" id="EDK31891.1"/>
    </source>
</evidence>
<evidence type="ECO:0000256" key="4">
    <source>
        <dbReference type="ARBA" id="ARBA00022692"/>
    </source>
</evidence>
<evidence type="ECO:0000256" key="3">
    <source>
        <dbReference type="ARBA" id="ARBA00022448"/>
    </source>
</evidence>
<evidence type="ECO:0000256" key="11">
    <source>
        <dbReference type="ARBA" id="ARBA00044884"/>
    </source>
</evidence>
<feature type="transmembrane region" description="Helical" evidence="25">
    <location>
        <begin position="288"/>
        <end position="308"/>
    </location>
</feature>
<feature type="transmembrane region" description="Helical" evidence="25">
    <location>
        <begin position="83"/>
        <end position="103"/>
    </location>
</feature>
<evidence type="ECO:0000256" key="13">
    <source>
        <dbReference type="ARBA" id="ARBA00044893"/>
    </source>
</evidence>
<evidence type="ECO:0000256" key="20">
    <source>
        <dbReference type="ARBA" id="ARBA00044924"/>
    </source>
</evidence>
<keyword evidence="7" id="KW-0458">Lysosome</keyword>
<comment type="subunit">
    <text evidence="24">Homodimer. Interacts with lysosomal protein GLMP (via lumenal domain); the interaction starts while both proteins are still in the endoplasmic reticulum and is required for stabilization of MFSD1 in lysosomes but has no direct effect on its targeting to lysosomes or transporter activity.</text>
</comment>
<dbReference type="RefSeq" id="XP_001470749.1">
    <property type="nucleotide sequence ID" value="XM_001470699.2"/>
</dbReference>
<feature type="transmembrane region" description="Helical" evidence="25">
    <location>
        <begin position="170"/>
        <end position="194"/>
    </location>
</feature>
<gene>
    <name evidence="26" type="ORF">TTHERM_00144989</name>
</gene>
<feature type="transmembrane region" description="Helical" evidence="25">
    <location>
        <begin position="140"/>
        <end position="158"/>
    </location>
</feature>
<feature type="transmembrane region" description="Helical" evidence="25">
    <location>
        <begin position="12"/>
        <end position="36"/>
    </location>
</feature>
<sequence length="430" mass="49318">MHNQEVQRWDIVIYSTLIMLICSYCMQEIPSLHSYLKENFIEQKIQGYQYDEYINISQSVSFGLLIFLASYVGYLIDKFKPGIIFVVQTFLLSFSQFLVFLSIYLNKFWILLAGRTLLYLVCSPMFITSKVLINNLTTQSYKGTSLGIAFLSVIGYGLSLQIEPFFVDSFGLQTCTFITFTLASATFIFSLICFRIEEAESISKLKELSYIDMNQNIENKRDDHQINLQEHEQIIQHESYLQQMKNLDILYWIFAPINFLSIVVCTVVEVCGPALISSQWNYNATLSTQINSISQLLGVFMPLLGYILDKINKDYEWIILAMLNQLIGIFLLGFISPLIGFIVFGIAFCLRISVQSPYLTKIVPKNNLGKAVGLIRSLKDFFAMIMFFYISQSVKITHSYHNIILALIMISLLVFLLSIGLLIVSKKKKE</sequence>
<dbReference type="SUPFAM" id="SSF103473">
    <property type="entry name" value="MFS general substrate transporter"/>
    <property type="match status" value="1"/>
</dbReference>
<evidence type="ECO:0000256" key="25">
    <source>
        <dbReference type="SAM" id="Phobius"/>
    </source>
</evidence>
<comment type="catalytic activity">
    <reaction evidence="20">
        <text>L-lysyl-glycine(out) = L-lysyl-glycine(in)</text>
        <dbReference type="Rhea" id="RHEA:79407"/>
        <dbReference type="ChEBI" id="CHEBI:191202"/>
    </reaction>
</comment>
<evidence type="ECO:0000313" key="27">
    <source>
        <dbReference type="Proteomes" id="UP000009168"/>
    </source>
</evidence>
<dbReference type="InterPro" id="IPR036259">
    <property type="entry name" value="MFS_trans_sf"/>
</dbReference>
<feature type="transmembrane region" description="Helical" evidence="25">
    <location>
        <begin position="109"/>
        <end position="128"/>
    </location>
</feature>
<dbReference type="EMBL" id="GG662793">
    <property type="protein sequence ID" value="EDK31891.1"/>
    <property type="molecule type" value="Genomic_DNA"/>
</dbReference>
<comment type="catalytic activity">
    <reaction evidence="18">
        <text>L-histidyl-L-alpha-amino acid(out) = L-histidyl-L-alpha-amino acid(in)</text>
        <dbReference type="Rhea" id="RHEA:79379"/>
        <dbReference type="ChEBI" id="CHEBI:229964"/>
    </reaction>
</comment>
<dbReference type="GeneID" id="24442357"/>
<evidence type="ECO:0000256" key="7">
    <source>
        <dbReference type="ARBA" id="ARBA00023228"/>
    </source>
</evidence>
<evidence type="ECO:0000256" key="5">
    <source>
        <dbReference type="ARBA" id="ARBA00022989"/>
    </source>
</evidence>
<evidence type="ECO:0000256" key="18">
    <source>
        <dbReference type="ARBA" id="ARBA00044912"/>
    </source>
</evidence>
<comment type="catalytic activity">
    <reaction evidence="12">
        <text>L-lysyl-L-alpha-amino acid(out) = L-lysyl-L-alpha-amino acid(in)</text>
        <dbReference type="Rhea" id="RHEA:79387"/>
        <dbReference type="ChEBI" id="CHEBI:229965"/>
    </reaction>
</comment>
<evidence type="ECO:0000256" key="1">
    <source>
        <dbReference type="ARBA" id="ARBA00004155"/>
    </source>
</evidence>
<comment type="catalytic activity">
    <reaction evidence="19">
        <text>L-alanyl-L-lysine(out) = L-alanyl-L-lysine(in)</text>
        <dbReference type="Rhea" id="RHEA:79415"/>
        <dbReference type="ChEBI" id="CHEBI:192470"/>
    </reaction>
</comment>
<evidence type="ECO:0000256" key="10">
    <source>
        <dbReference type="ARBA" id="ARBA00044881"/>
    </source>
</evidence>
<comment type="catalytic activity">
    <reaction evidence="14">
        <text>L-aspartyl-L-lysine(out) = L-aspartyl-L-lysine(in)</text>
        <dbReference type="Rhea" id="RHEA:79411"/>
        <dbReference type="ChEBI" id="CHEBI:229953"/>
    </reaction>
</comment>
<dbReference type="AlphaFoldDB" id="X1W3T6"/>
<comment type="subcellular location">
    <subcellularLocation>
        <location evidence="1">Lysosome membrane</location>
        <topology evidence="1">Multi-pass membrane protein</topology>
    </subcellularLocation>
</comment>
<proteinExistence type="inferred from homology"/>
<dbReference type="PANTHER" id="PTHR23512:SF3">
    <property type="entry name" value="MAJOR FACILITATOR SUPERFAMILY DOMAIN-CONTAINING PROTEIN 1"/>
    <property type="match status" value="1"/>
</dbReference>
<evidence type="ECO:0000256" key="15">
    <source>
        <dbReference type="ARBA" id="ARBA00044899"/>
    </source>
</evidence>
<organism evidence="26 27">
    <name type="scientific">Tetrahymena thermophila (strain SB210)</name>
    <dbReference type="NCBI Taxonomy" id="312017"/>
    <lineage>
        <taxon>Eukaryota</taxon>
        <taxon>Sar</taxon>
        <taxon>Alveolata</taxon>
        <taxon>Ciliophora</taxon>
        <taxon>Intramacronucleata</taxon>
        <taxon>Oligohymenophorea</taxon>
        <taxon>Hymenostomatida</taxon>
        <taxon>Tetrahymenina</taxon>
        <taxon>Tetrahymenidae</taxon>
        <taxon>Tetrahymena</taxon>
    </lineage>
</organism>
<reference evidence="27" key="1">
    <citation type="journal article" date="2006" name="PLoS Biol.">
        <title>Macronuclear genome sequence of the ciliate Tetrahymena thermophila, a model eukaryote.</title>
        <authorList>
            <person name="Eisen J.A."/>
            <person name="Coyne R.S."/>
            <person name="Wu M."/>
            <person name="Wu D."/>
            <person name="Thiagarajan M."/>
            <person name="Wortman J.R."/>
            <person name="Badger J.H."/>
            <person name="Ren Q."/>
            <person name="Amedeo P."/>
            <person name="Jones K.M."/>
            <person name="Tallon L.J."/>
            <person name="Delcher A.L."/>
            <person name="Salzberg S.L."/>
            <person name="Silva J.C."/>
            <person name="Haas B.J."/>
            <person name="Majoros W.H."/>
            <person name="Farzad M."/>
            <person name="Carlton J.M."/>
            <person name="Smith R.K. Jr."/>
            <person name="Garg J."/>
            <person name="Pearlman R.E."/>
            <person name="Karrer K.M."/>
            <person name="Sun L."/>
            <person name="Manning G."/>
            <person name="Elde N.C."/>
            <person name="Turkewitz A.P."/>
            <person name="Asai D.J."/>
            <person name="Wilkes D.E."/>
            <person name="Wang Y."/>
            <person name="Cai H."/>
            <person name="Collins K."/>
            <person name="Stewart B.A."/>
            <person name="Lee S.R."/>
            <person name="Wilamowska K."/>
            <person name="Weinberg Z."/>
            <person name="Ruzzo W.L."/>
            <person name="Wloga D."/>
            <person name="Gaertig J."/>
            <person name="Frankel J."/>
            <person name="Tsao C.-C."/>
            <person name="Gorovsky M.A."/>
            <person name="Keeling P.J."/>
            <person name="Waller R.F."/>
            <person name="Patron N.J."/>
            <person name="Cherry J.M."/>
            <person name="Stover N.A."/>
            <person name="Krieger C.J."/>
            <person name="del Toro C."/>
            <person name="Ryder H.F."/>
            <person name="Williamson S.C."/>
            <person name="Barbeau R.A."/>
            <person name="Hamilton E.P."/>
            <person name="Orias E."/>
        </authorList>
    </citation>
    <scope>NUCLEOTIDE SEQUENCE [LARGE SCALE GENOMIC DNA]</scope>
    <source>
        <strain evidence="27">SB210</strain>
    </source>
</reference>
<evidence type="ECO:0000256" key="19">
    <source>
        <dbReference type="ARBA" id="ARBA00044919"/>
    </source>
</evidence>
<evidence type="ECO:0000256" key="12">
    <source>
        <dbReference type="ARBA" id="ARBA00044891"/>
    </source>
</evidence>
<dbReference type="Gene3D" id="1.20.1250.20">
    <property type="entry name" value="MFS general substrate transporter like domains"/>
    <property type="match status" value="2"/>
</dbReference>
<accession>X1W3T6</accession>
<evidence type="ECO:0000256" key="21">
    <source>
        <dbReference type="ARBA" id="ARBA00044985"/>
    </source>
</evidence>
<evidence type="ECO:0000256" key="2">
    <source>
        <dbReference type="ARBA" id="ARBA00008335"/>
    </source>
</evidence>
<evidence type="ECO:0000256" key="6">
    <source>
        <dbReference type="ARBA" id="ARBA00023136"/>
    </source>
</evidence>
<keyword evidence="4 25" id="KW-0812">Transmembrane</keyword>
<keyword evidence="6 25" id="KW-0472">Membrane</keyword>
<feature type="transmembrane region" description="Helical" evidence="25">
    <location>
        <begin position="56"/>
        <end position="76"/>
    </location>
</feature>
<keyword evidence="5 25" id="KW-1133">Transmembrane helix</keyword>
<evidence type="ECO:0000256" key="8">
    <source>
        <dbReference type="ARBA" id="ARBA00044876"/>
    </source>
</evidence>
<dbReference type="GO" id="GO:0005765">
    <property type="term" value="C:lysosomal membrane"/>
    <property type="evidence" value="ECO:0007669"/>
    <property type="project" value="UniProtKB-SubCell"/>
</dbReference>
<evidence type="ECO:0000256" key="22">
    <source>
        <dbReference type="ARBA" id="ARBA00045018"/>
    </source>
</evidence>
<dbReference type="Pfam" id="PF07690">
    <property type="entry name" value="MFS_1"/>
    <property type="match status" value="1"/>
</dbReference>
<evidence type="ECO:0000256" key="14">
    <source>
        <dbReference type="ARBA" id="ARBA00044898"/>
    </source>
</evidence>
<evidence type="ECO:0000256" key="16">
    <source>
        <dbReference type="ARBA" id="ARBA00044900"/>
    </source>
</evidence>
<comment type="catalytic activity">
    <reaction evidence="10">
        <text>L-alpha-aminoacyl-L-arginine(out) = L-alpha-aminoacyl-L-arginine(in)</text>
        <dbReference type="Rhea" id="RHEA:79367"/>
        <dbReference type="ChEBI" id="CHEBI:229968"/>
    </reaction>
</comment>
<comment type="catalytic activity">
    <reaction evidence="15">
        <text>L-arginyl-L-alpha-amino acid(out) = L-arginyl-L-alpha-amino acid(in)</text>
        <dbReference type="Rhea" id="RHEA:79371"/>
        <dbReference type="ChEBI" id="CHEBI:84315"/>
    </reaction>
</comment>
<feature type="transmembrane region" description="Helical" evidence="25">
    <location>
        <begin position="403"/>
        <end position="424"/>
    </location>
</feature>
<evidence type="ECO:0000256" key="24">
    <source>
        <dbReference type="ARBA" id="ARBA00046376"/>
    </source>
</evidence>
<dbReference type="STRING" id="312017.X1W3T6"/>
<comment type="catalytic activity">
    <reaction evidence="17">
        <text>L-arginyl-glycine(out) = L-arginyl-glycine(in)</text>
        <dbReference type="Rhea" id="RHEA:79391"/>
        <dbReference type="ChEBI" id="CHEBI:229955"/>
    </reaction>
</comment>
<dbReference type="Proteomes" id="UP000009168">
    <property type="component" value="Unassembled WGS sequence"/>
</dbReference>
<protein>
    <recommendedName>
        <fullName evidence="21">Lysosomal dipeptide transporter MFSD1</fullName>
    </recommendedName>
    <alternativeName>
        <fullName evidence="22">Major facilitator superfamily domain-containing protein 1</fullName>
    </alternativeName>
</protein>
<comment type="function">
    <text evidence="23">Lysosomal dipeptide uniporter that selectively exports lysine, arginine or histidine-containing dipeptides with a net positive charge from the lysosome lumen into the cytosol. Could play a role in a specific type of protein O-glycosylation indirectly regulating macrophages migration and tissue invasion. Also essential for liver homeostasis.</text>
</comment>
<comment type="catalytic activity">
    <reaction evidence="13">
        <text>L-alpha-aminoacyl-L-lysine(out) = L-alpha-aminoacyl-L-lysine(in)</text>
        <dbReference type="Rhea" id="RHEA:79383"/>
        <dbReference type="ChEBI" id="CHEBI:229966"/>
    </reaction>
</comment>
<evidence type="ECO:0000256" key="23">
    <source>
        <dbReference type="ARBA" id="ARBA00045709"/>
    </source>
</evidence>
<keyword evidence="27" id="KW-1185">Reference proteome</keyword>
<dbReference type="InParanoid" id="X1W3T6"/>
<name>X1W3T6_TETTS</name>